<protein>
    <submittedName>
        <fullName evidence="12">Helicase-exonuclease AddAB, AddB subunit</fullName>
    </submittedName>
</protein>
<accession>A0A1L8TQH3</accession>
<evidence type="ECO:0000259" key="11">
    <source>
        <dbReference type="Pfam" id="PF21445"/>
    </source>
</evidence>
<sequence length="1161" mass="134113">MMPLQFLLGAGQNDATERMVQTAQAWLAENSANRVFFLVPNYNKFEQEISLLSAMKKSRGSKEFSTIQTQVFSFQRLAWYFLQRDGHVPGNILSEAGNAMILRKILHEQREELTIFRGEVNKTGFIQQLVGFYQEMQIGNVTVSDLVENGTEQDQVLKLKDLQKVFAAYEEALIAYQVANEDPLLLLQNYLVTQDLSNCLFIVSGFTRFNARELSVLNALMACGELYVSLELDRPYPNEEPNPLNLFADPGKTYYQLKRSADAQQIPVRTDRYSQERKTLFNQIGNFWVNQKRLNLAGTNQIQMTKYPTIAEEIRKTGDEIRRLVSVEGYRYKDIQILMRNPQIYNSVLPDLFQKLEIPFYLDETQEMAAHPLIEFLQALFLVDTYNYRINDLFRLLRTELFAPFDWSPTTWFTEQQAYREKIDQTENVCLAYNFRGNAWTKTADWEFVDYDFEADVFNDAKQLETTTNEVRRSVQQIIPAFFKQIKQAETGLEAATMFYRFLEQSGVKRQILFWRDQEVERGSLDKARNHEQTWQALLDLLDEYVLIYGQDSFDWAAFQEIFLAGLMNLTYGKIPTALDQVRVNDLELARVDQMKITFAIGLNNNDFPARFDDKGLLSAEERSSFNQQLPEGKFLPESNSSKVNREPFLAYSVFLSATEKLYLSLATNIDGEKKLEVSTFIRQLSSGLNLPINESSALKLDSDPNEYLGTMRTLLSDLITLNRLAQDENRAFLPVWRELQKFIQTSSWAPMAQRVFKSLQDLNVPRELLPETAERLYGKNLYVSVSRIENFYNCQYKYFANFGLGLKERTVYGLTPAAAGDFYHEALDHFFRMLNQQGLRLAELNEAQRNELADQVLKAIFGELKFAILSSSARMNYIRYQLSRTIQKVSWGLVQQGMRTKLEPQQTEIIFGSIGGQKGIPGINLPLRNGGEVAIRGKIDRLDQLHGNESDWLSVIDYKSSPHSFNVADAYYGIALQLITYLDVAVTDFSQASGKEIKPAGAYYLHVHNPVLKEPKNIEKEMLKAYQYDGLFTKEPELYDQLDQSLQEKESSLLFPIKKDSKGQTVMVPQSKDKFYDLSEIDLLRKYNREKIQQAGDQIVSGEIKLNPTYKDNQRIACQQCPFRSVCKFDAMLQENNYHRLEKLSKEEVLKRMEDELHDN</sequence>
<feature type="domain" description="ATP-dependent helicase/deoxyribonuclease subunit B N-terminal" evidence="11">
    <location>
        <begin position="6"/>
        <end position="277"/>
    </location>
</feature>
<keyword evidence="8" id="KW-0238">DNA-binding</keyword>
<evidence type="ECO:0000256" key="7">
    <source>
        <dbReference type="ARBA" id="ARBA00022840"/>
    </source>
</evidence>
<dbReference type="Proteomes" id="UP000182077">
    <property type="component" value="Unassembled WGS sequence"/>
</dbReference>
<evidence type="ECO:0000256" key="2">
    <source>
        <dbReference type="ARBA" id="ARBA00022741"/>
    </source>
</evidence>
<dbReference type="AlphaFoldDB" id="A0A1L8TQH3"/>
<organism evidence="12 13">
    <name type="scientific">Enterococcus hermanniensis</name>
    <dbReference type="NCBI Taxonomy" id="249189"/>
    <lineage>
        <taxon>Bacteria</taxon>
        <taxon>Bacillati</taxon>
        <taxon>Bacillota</taxon>
        <taxon>Bacilli</taxon>
        <taxon>Lactobacillales</taxon>
        <taxon>Enterococcaceae</taxon>
        <taxon>Enterococcus</taxon>
    </lineage>
</organism>
<dbReference type="GO" id="GO:0004527">
    <property type="term" value="F:exonuclease activity"/>
    <property type="evidence" value="ECO:0007669"/>
    <property type="project" value="UniProtKB-KW"/>
</dbReference>
<evidence type="ECO:0000256" key="9">
    <source>
        <dbReference type="ARBA" id="ARBA00023204"/>
    </source>
</evidence>
<dbReference type="InterPro" id="IPR027417">
    <property type="entry name" value="P-loop_NTPase"/>
</dbReference>
<dbReference type="STRING" id="249189.RV04_GL000958"/>
<keyword evidence="3" id="KW-0227">DNA damage</keyword>
<keyword evidence="2" id="KW-0547">Nucleotide-binding</keyword>
<keyword evidence="6 12" id="KW-0269">Exonuclease</keyword>
<dbReference type="GO" id="GO:0003677">
    <property type="term" value="F:DNA binding"/>
    <property type="evidence" value="ECO:0007669"/>
    <property type="project" value="UniProtKB-KW"/>
</dbReference>
<keyword evidence="7" id="KW-0067">ATP-binding</keyword>
<keyword evidence="9" id="KW-0234">DNA repair</keyword>
<evidence type="ECO:0000256" key="8">
    <source>
        <dbReference type="ARBA" id="ARBA00023125"/>
    </source>
</evidence>
<dbReference type="EMBL" id="JXKQ01000002">
    <property type="protein sequence ID" value="OJG46530.1"/>
    <property type="molecule type" value="Genomic_DNA"/>
</dbReference>
<reference evidence="12 13" key="1">
    <citation type="submission" date="2014-12" db="EMBL/GenBank/DDBJ databases">
        <title>Draft genome sequences of 29 type strains of Enterococci.</title>
        <authorList>
            <person name="Zhong Z."/>
            <person name="Sun Z."/>
            <person name="Liu W."/>
            <person name="Zhang W."/>
            <person name="Zhang H."/>
        </authorList>
    </citation>
    <scope>NUCLEOTIDE SEQUENCE [LARGE SCALE GENOMIC DNA]</scope>
    <source>
        <strain evidence="12 13">DSM 17122</strain>
    </source>
</reference>
<dbReference type="InterPro" id="IPR038726">
    <property type="entry name" value="PDDEXK_AddAB-type"/>
</dbReference>
<comment type="caution">
    <text evidence="12">The sequence shown here is derived from an EMBL/GenBank/DDBJ whole genome shotgun (WGS) entry which is preliminary data.</text>
</comment>
<evidence type="ECO:0000259" key="10">
    <source>
        <dbReference type="Pfam" id="PF12705"/>
    </source>
</evidence>
<name>A0A1L8TQH3_9ENTE</name>
<evidence type="ECO:0000256" key="6">
    <source>
        <dbReference type="ARBA" id="ARBA00022839"/>
    </source>
</evidence>
<dbReference type="Gene3D" id="3.90.320.10">
    <property type="match status" value="1"/>
</dbReference>
<dbReference type="Pfam" id="PF21445">
    <property type="entry name" value="ADDB_N"/>
    <property type="match status" value="1"/>
</dbReference>
<dbReference type="GO" id="GO:0006310">
    <property type="term" value="P:DNA recombination"/>
    <property type="evidence" value="ECO:0007669"/>
    <property type="project" value="TreeGrafter"/>
</dbReference>
<evidence type="ECO:0000256" key="5">
    <source>
        <dbReference type="ARBA" id="ARBA00022806"/>
    </source>
</evidence>
<gene>
    <name evidence="12" type="ORF">RV04_GL000958</name>
</gene>
<dbReference type="GO" id="GO:0005524">
    <property type="term" value="F:ATP binding"/>
    <property type="evidence" value="ECO:0007669"/>
    <property type="project" value="UniProtKB-KW"/>
</dbReference>
<dbReference type="GO" id="GO:0004386">
    <property type="term" value="F:helicase activity"/>
    <property type="evidence" value="ECO:0007669"/>
    <property type="project" value="UniProtKB-KW"/>
</dbReference>
<dbReference type="InterPro" id="IPR049035">
    <property type="entry name" value="ADDB_N"/>
</dbReference>
<dbReference type="SUPFAM" id="SSF52540">
    <property type="entry name" value="P-loop containing nucleoside triphosphate hydrolases"/>
    <property type="match status" value="1"/>
</dbReference>
<keyword evidence="1" id="KW-0540">Nuclease</keyword>
<keyword evidence="4" id="KW-0378">Hydrolase</keyword>
<evidence type="ECO:0000256" key="3">
    <source>
        <dbReference type="ARBA" id="ARBA00022763"/>
    </source>
</evidence>
<feature type="domain" description="PD-(D/E)XK endonuclease-like" evidence="10">
    <location>
        <begin position="784"/>
        <end position="1129"/>
    </location>
</feature>
<dbReference type="PANTHER" id="PTHR30591:SF1">
    <property type="entry name" value="RECBCD ENZYME SUBUNIT RECC"/>
    <property type="match status" value="1"/>
</dbReference>
<evidence type="ECO:0000313" key="12">
    <source>
        <dbReference type="EMBL" id="OJG46530.1"/>
    </source>
</evidence>
<dbReference type="GO" id="GO:0006281">
    <property type="term" value="P:DNA repair"/>
    <property type="evidence" value="ECO:0007669"/>
    <property type="project" value="UniProtKB-KW"/>
</dbReference>
<evidence type="ECO:0000313" key="13">
    <source>
        <dbReference type="Proteomes" id="UP000182077"/>
    </source>
</evidence>
<keyword evidence="5 12" id="KW-0347">Helicase</keyword>
<dbReference type="InterPro" id="IPR011604">
    <property type="entry name" value="PDDEXK-like_dom_sf"/>
</dbReference>
<dbReference type="PANTHER" id="PTHR30591">
    <property type="entry name" value="RECBCD ENZYME SUBUNIT RECC"/>
    <property type="match status" value="1"/>
</dbReference>
<evidence type="ECO:0000256" key="1">
    <source>
        <dbReference type="ARBA" id="ARBA00022722"/>
    </source>
</evidence>
<keyword evidence="13" id="KW-1185">Reference proteome</keyword>
<evidence type="ECO:0000256" key="4">
    <source>
        <dbReference type="ARBA" id="ARBA00022801"/>
    </source>
</evidence>
<proteinExistence type="predicted"/>
<dbReference type="Pfam" id="PF12705">
    <property type="entry name" value="PDDEXK_1"/>
    <property type="match status" value="1"/>
</dbReference>
<dbReference type="Gene3D" id="3.40.50.300">
    <property type="entry name" value="P-loop containing nucleotide triphosphate hydrolases"/>
    <property type="match status" value="3"/>
</dbReference>